<keyword evidence="4" id="KW-1185">Reference proteome</keyword>
<feature type="region of interest" description="Disordered" evidence="2">
    <location>
        <begin position="180"/>
        <end position="201"/>
    </location>
</feature>
<evidence type="ECO:0000313" key="4">
    <source>
        <dbReference type="Proteomes" id="UP000504635"/>
    </source>
</evidence>
<dbReference type="Proteomes" id="UP000504635">
    <property type="component" value="Unplaced"/>
</dbReference>
<reference evidence="5" key="1">
    <citation type="submission" date="2025-08" db="UniProtKB">
        <authorList>
            <consortium name="RefSeq"/>
        </authorList>
    </citation>
    <scope>IDENTIFICATION</scope>
    <source>
        <tissue evidence="5">Gonads</tissue>
    </source>
</reference>
<dbReference type="InParanoid" id="A0A6J2Y7X7"/>
<evidence type="ECO:0000313" key="5">
    <source>
        <dbReference type="RefSeq" id="XP_030759923.1"/>
    </source>
</evidence>
<dbReference type="RefSeq" id="XP_030759923.1">
    <property type="nucleotide sequence ID" value="XM_030904063.1"/>
</dbReference>
<keyword evidence="1" id="KW-0808">Transferase</keyword>
<dbReference type="OrthoDB" id="6133115at2759"/>
<dbReference type="InterPro" id="IPR012317">
    <property type="entry name" value="Poly(ADP-ribose)pol_cat_dom"/>
</dbReference>
<name>A0A6J2Y7X7_SITOR</name>
<dbReference type="Gene3D" id="3.90.228.10">
    <property type="match status" value="1"/>
</dbReference>
<dbReference type="SUPFAM" id="SSF56399">
    <property type="entry name" value="ADP-ribosylation"/>
    <property type="match status" value="1"/>
</dbReference>
<dbReference type="EC" id="2.4.2.-" evidence="1"/>
<dbReference type="GeneID" id="115885227"/>
<dbReference type="GO" id="GO:0005634">
    <property type="term" value="C:nucleus"/>
    <property type="evidence" value="ECO:0007669"/>
    <property type="project" value="TreeGrafter"/>
</dbReference>
<dbReference type="Pfam" id="PF00644">
    <property type="entry name" value="PARP"/>
    <property type="match status" value="1"/>
</dbReference>
<dbReference type="PANTHER" id="PTHR45740">
    <property type="entry name" value="POLY [ADP-RIBOSE] POLYMERASE"/>
    <property type="match status" value="1"/>
</dbReference>
<feature type="domain" description="PARP catalytic" evidence="3">
    <location>
        <begin position="235"/>
        <end position="425"/>
    </location>
</feature>
<feature type="compositionally biased region" description="Polar residues" evidence="2">
    <location>
        <begin position="94"/>
        <end position="107"/>
    </location>
</feature>
<feature type="compositionally biased region" description="Polar residues" evidence="2">
    <location>
        <begin position="185"/>
        <end position="197"/>
    </location>
</feature>
<dbReference type="PANTHER" id="PTHR45740:SF2">
    <property type="entry name" value="POLY [ADP-RIBOSE] POLYMERASE"/>
    <property type="match status" value="1"/>
</dbReference>
<sequence length="425" mass="48967">MPPVLKEKMNIQKKFNFKRYTSVQRKDEYTEDNNTQTSKDHPPSAEINSEFDKTQENSISNDATSAQRKDEYTEDNNTQTSKDHPPSAEINSEFGETQQNSISNDAASVQRKDTADNNTRTSKDNLPSAEINSEFFETQQNSILNDAARIQRKNEYTEDPPSAEINSEFGESQQISNLADAASIQPKNEYTEGNNIETRSKDDAEINSEFGETQQNSILNNTNAHLESDKIIVKQNLLCLYDGIGNDIVQFIPLSRTSSEFIHISMNFPFNITKIHKIFNPFIQKAFELTREMKYRNIQPLRLYHATKLRHVESICRNNFNWRLSGHERGHRVGHGVNFTNDPHLAKHFCDKYSENVMILADVLVDLQIEGSGDMIVPPEGIDTAIRITPRHRTYVKFNDSEFCPLYAIYFSYNFNYSSRRFFHM</sequence>
<dbReference type="AlphaFoldDB" id="A0A6J2Y7X7"/>
<keyword evidence="1" id="KW-0520">NAD</keyword>
<dbReference type="GO" id="GO:0003950">
    <property type="term" value="F:NAD+ poly-ADP-ribosyltransferase activity"/>
    <property type="evidence" value="ECO:0007669"/>
    <property type="project" value="UniProtKB-UniRule"/>
</dbReference>
<keyword evidence="1" id="KW-0328">Glycosyltransferase</keyword>
<dbReference type="InterPro" id="IPR051712">
    <property type="entry name" value="ARTD-AVP"/>
</dbReference>
<organism evidence="4 5">
    <name type="scientific">Sitophilus oryzae</name>
    <name type="common">Rice weevil</name>
    <name type="synonym">Curculio oryzae</name>
    <dbReference type="NCBI Taxonomy" id="7048"/>
    <lineage>
        <taxon>Eukaryota</taxon>
        <taxon>Metazoa</taxon>
        <taxon>Ecdysozoa</taxon>
        <taxon>Arthropoda</taxon>
        <taxon>Hexapoda</taxon>
        <taxon>Insecta</taxon>
        <taxon>Pterygota</taxon>
        <taxon>Neoptera</taxon>
        <taxon>Endopterygota</taxon>
        <taxon>Coleoptera</taxon>
        <taxon>Polyphaga</taxon>
        <taxon>Cucujiformia</taxon>
        <taxon>Curculionidae</taxon>
        <taxon>Dryophthorinae</taxon>
        <taxon>Sitophilus</taxon>
    </lineage>
</organism>
<accession>A0A6J2Y7X7</accession>
<feature type="compositionally biased region" description="Polar residues" evidence="2">
    <location>
        <begin position="56"/>
        <end position="66"/>
    </location>
</feature>
<evidence type="ECO:0000259" key="3">
    <source>
        <dbReference type="PROSITE" id="PS51059"/>
    </source>
</evidence>
<protein>
    <recommendedName>
        <fullName evidence="1">Poly [ADP-ribose] polymerase</fullName>
        <shortName evidence="1">PARP</shortName>
        <ecNumber evidence="1">2.4.2.-</ecNumber>
    </recommendedName>
</protein>
<dbReference type="PROSITE" id="PS51059">
    <property type="entry name" value="PARP_CATALYTIC"/>
    <property type="match status" value="1"/>
</dbReference>
<evidence type="ECO:0000256" key="2">
    <source>
        <dbReference type="SAM" id="MobiDB-lite"/>
    </source>
</evidence>
<feature type="region of interest" description="Disordered" evidence="2">
    <location>
        <begin position="21"/>
        <end position="129"/>
    </location>
</feature>
<proteinExistence type="predicted"/>
<gene>
    <name evidence="5" type="primary">LOC115885227</name>
</gene>
<evidence type="ECO:0000256" key="1">
    <source>
        <dbReference type="RuleBase" id="RU362114"/>
    </source>
</evidence>
<dbReference type="KEGG" id="soy:115885227"/>
<dbReference type="GO" id="GO:1990404">
    <property type="term" value="F:NAD+-protein mono-ADP-ribosyltransferase activity"/>
    <property type="evidence" value="ECO:0007669"/>
    <property type="project" value="TreeGrafter"/>
</dbReference>